<dbReference type="PANTHER" id="PTHR11373:SF4">
    <property type="entry name" value="DEOXYNUCLEOSIDE TRIPHOSPHATE TRIPHOSPHOHYDROLASE SAMHD1"/>
    <property type="match status" value="1"/>
</dbReference>
<dbReference type="CDD" id="cd00077">
    <property type="entry name" value="HDc"/>
    <property type="match status" value="1"/>
</dbReference>
<dbReference type="STRING" id="1176587.A8C56_01300"/>
<dbReference type="AlphaFoldDB" id="A0A1A9HWM4"/>
<dbReference type="GO" id="GO:0008832">
    <property type="term" value="F:dGTPase activity"/>
    <property type="evidence" value="ECO:0007669"/>
    <property type="project" value="TreeGrafter"/>
</dbReference>
<accession>A0A1A9HWM4</accession>
<dbReference type="InterPro" id="IPR003607">
    <property type="entry name" value="HD/PDEase_dom"/>
</dbReference>
<sequence>MRATEQMATIRKIINDPVYGFITIDHPLLLAIISHPFYQRLRNIHQMAFAHLVYPGAVHTRLLHSLGAYHLMCTALRELKGKGVVLTGEEALGAKIAILLHDIGHGPFSHALEHELIPGVHHEKLSLAIMQELNKEFNNQLETALAIFTGTHPKKFLHQLVSGQLDVDRMDYLNRDSFFTGVAEGVIGYDRIIKMLAVHNDNLVVEEKAIYSIEKFLLSRRLMYWQVYLHKTVVAAEKMLVMIIRRAKELIAKGVRITAATAALEHFLHNGAGRTAASKGRLLQDFCNMDDHDMMATIKNWSRHTDKVLSQLCTDLIERRIMNIRLQSQPFDEAFLLQKRKEIAQKMNVNEEEASYYVFWGEASNRLYNPENETITIQYKDGRLKDISEVDNALINVKTSMAVKKYYICSLRVR</sequence>
<dbReference type="Proteomes" id="UP000077667">
    <property type="component" value="Chromosome"/>
</dbReference>
<dbReference type="Pfam" id="PF19276">
    <property type="entry name" value="HD_assoc_2"/>
    <property type="match status" value="1"/>
</dbReference>
<proteinExistence type="predicted"/>
<dbReference type="InterPro" id="IPR006674">
    <property type="entry name" value="HD_domain"/>
</dbReference>
<dbReference type="Pfam" id="PF01966">
    <property type="entry name" value="HD"/>
    <property type="match status" value="1"/>
</dbReference>
<dbReference type="GO" id="GO:0006203">
    <property type="term" value="P:dGTP catabolic process"/>
    <property type="evidence" value="ECO:0007669"/>
    <property type="project" value="TreeGrafter"/>
</dbReference>
<evidence type="ECO:0000313" key="3">
    <source>
        <dbReference type="Proteomes" id="UP000077667"/>
    </source>
</evidence>
<name>A0A1A9HWM4_9BACT</name>
<keyword evidence="2" id="KW-0378">Hydrolase</keyword>
<dbReference type="KEGG" id="nia:A8C56_01300"/>
<feature type="domain" description="HD/PDEase" evidence="1">
    <location>
        <begin position="57"/>
        <end position="182"/>
    </location>
</feature>
<dbReference type="EMBL" id="CP015772">
    <property type="protein sequence ID" value="ANH79787.1"/>
    <property type="molecule type" value="Genomic_DNA"/>
</dbReference>
<dbReference type="SMART" id="SM00471">
    <property type="entry name" value="HDc"/>
    <property type="match status" value="1"/>
</dbReference>
<gene>
    <name evidence="2" type="ORF">A8C56_01300</name>
</gene>
<dbReference type="SUPFAM" id="SSF109604">
    <property type="entry name" value="HD-domain/PDEase-like"/>
    <property type="match status" value="1"/>
</dbReference>
<reference evidence="2 3" key="1">
    <citation type="submission" date="2016-05" db="EMBL/GenBank/DDBJ databases">
        <title>Niabella ginsenosidivorans BS26 whole genome sequencing.</title>
        <authorList>
            <person name="Im W.T."/>
            <person name="Siddiqi M.Z."/>
        </authorList>
    </citation>
    <scope>NUCLEOTIDE SEQUENCE [LARGE SCALE GENOMIC DNA]</scope>
    <source>
        <strain evidence="2 3">BS26</strain>
    </source>
</reference>
<evidence type="ECO:0000259" key="1">
    <source>
        <dbReference type="SMART" id="SM00471"/>
    </source>
</evidence>
<keyword evidence="3" id="KW-1185">Reference proteome</keyword>
<dbReference type="InterPro" id="IPR045509">
    <property type="entry name" value="HD_assoc_2"/>
</dbReference>
<dbReference type="InterPro" id="IPR050135">
    <property type="entry name" value="dGTPase-like"/>
</dbReference>
<evidence type="ECO:0000313" key="2">
    <source>
        <dbReference type="EMBL" id="ANH79787.1"/>
    </source>
</evidence>
<organism evidence="2 3">
    <name type="scientific">Niabella ginsenosidivorans</name>
    <dbReference type="NCBI Taxonomy" id="1176587"/>
    <lineage>
        <taxon>Bacteria</taxon>
        <taxon>Pseudomonadati</taxon>
        <taxon>Bacteroidota</taxon>
        <taxon>Chitinophagia</taxon>
        <taxon>Chitinophagales</taxon>
        <taxon>Chitinophagaceae</taxon>
        <taxon>Niabella</taxon>
    </lineage>
</organism>
<dbReference type="PANTHER" id="PTHR11373">
    <property type="entry name" value="DEOXYNUCLEOSIDE TRIPHOSPHATE TRIPHOSPHOHYDROLASE"/>
    <property type="match status" value="1"/>
</dbReference>
<dbReference type="Gene3D" id="1.10.3210.10">
    <property type="entry name" value="Hypothetical protein af1432"/>
    <property type="match status" value="1"/>
</dbReference>
<protein>
    <submittedName>
        <fullName evidence="2">Phosphohydrolase</fullName>
    </submittedName>
</protein>